<keyword evidence="4" id="KW-1185">Reference proteome</keyword>
<dbReference type="Pfam" id="PF08327">
    <property type="entry name" value="AHSA1"/>
    <property type="match status" value="1"/>
</dbReference>
<name>A0A5S5C0T0_9BACL</name>
<gene>
    <name evidence="3" type="ORF">BCM02_109341</name>
</gene>
<sequence length="140" mass="15931">MSLTLNLDFQYTTTIEKLWTALTDSGKLAKWIANIHTGQPMENDFQPVVGYKFQFRTQPSEWWDGIINGEVLLVEQPNRLSYTWGSGDEVHTITWTLQELEDGKVNLHLEQTGISNAPALNGAKYGWTKWCGDLEQALTQ</sequence>
<comment type="caution">
    <text evidence="3">The sequence shown here is derived from an EMBL/GenBank/DDBJ whole genome shotgun (WGS) entry which is preliminary data.</text>
</comment>
<organism evidence="3 4">
    <name type="scientific">Paenibacillus methanolicus</name>
    <dbReference type="NCBI Taxonomy" id="582686"/>
    <lineage>
        <taxon>Bacteria</taxon>
        <taxon>Bacillati</taxon>
        <taxon>Bacillota</taxon>
        <taxon>Bacilli</taxon>
        <taxon>Bacillales</taxon>
        <taxon>Paenibacillaceae</taxon>
        <taxon>Paenibacillus</taxon>
    </lineage>
</organism>
<evidence type="ECO:0000259" key="2">
    <source>
        <dbReference type="Pfam" id="PF08327"/>
    </source>
</evidence>
<protein>
    <submittedName>
        <fullName evidence="3">Uncharacterized protein YndB with AHSA1/START domain</fullName>
    </submittedName>
</protein>
<proteinExistence type="inferred from homology"/>
<evidence type="ECO:0000313" key="3">
    <source>
        <dbReference type="EMBL" id="TYP72062.1"/>
    </source>
</evidence>
<accession>A0A5S5C0T0</accession>
<dbReference type="RefSeq" id="WP_148931659.1">
    <property type="nucleotide sequence ID" value="NZ_VNHS01000009.1"/>
</dbReference>
<dbReference type="AlphaFoldDB" id="A0A5S5C0T0"/>
<dbReference type="OrthoDB" id="2355173at2"/>
<dbReference type="CDD" id="cd07814">
    <property type="entry name" value="SRPBCC_CalC_Aha1-like"/>
    <property type="match status" value="1"/>
</dbReference>
<evidence type="ECO:0000256" key="1">
    <source>
        <dbReference type="ARBA" id="ARBA00006817"/>
    </source>
</evidence>
<dbReference type="InterPro" id="IPR023393">
    <property type="entry name" value="START-like_dom_sf"/>
</dbReference>
<dbReference type="Gene3D" id="3.30.530.20">
    <property type="match status" value="1"/>
</dbReference>
<feature type="domain" description="Activator of Hsp90 ATPase homologue 1/2-like C-terminal" evidence="2">
    <location>
        <begin position="13"/>
        <end position="138"/>
    </location>
</feature>
<comment type="similarity">
    <text evidence="1">Belongs to the AHA1 family.</text>
</comment>
<evidence type="ECO:0000313" key="4">
    <source>
        <dbReference type="Proteomes" id="UP000323257"/>
    </source>
</evidence>
<dbReference type="Proteomes" id="UP000323257">
    <property type="component" value="Unassembled WGS sequence"/>
</dbReference>
<dbReference type="SUPFAM" id="SSF55961">
    <property type="entry name" value="Bet v1-like"/>
    <property type="match status" value="1"/>
</dbReference>
<dbReference type="InterPro" id="IPR013538">
    <property type="entry name" value="ASHA1/2-like_C"/>
</dbReference>
<reference evidence="3 4" key="1">
    <citation type="submission" date="2019-07" db="EMBL/GenBank/DDBJ databases">
        <title>Genomic Encyclopedia of Type Strains, Phase III (KMG-III): the genomes of soil and plant-associated and newly described type strains.</title>
        <authorList>
            <person name="Whitman W."/>
        </authorList>
    </citation>
    <scope>NUCLEOTIDE SEQUENCE [LARGE SCALE GENOMIC DNA]</scope>
    <source>
        <strain evidence="3 4">BL24</strain>
    </source>
</reference>
<dbReference type="EMBL" id="VNHS01000009">
    <property type="protein sequence ID" value="TYP72062.1"/>
    <property type="molecule type" value="Genomic_DNA"/>
</dbReference>